<name>A0A9D7XFL4_9BACT</name>
<proteinExistence type="predicted"/>
<evidence type="ECO:0000313" key="2">
    <source>
        <dbReference type="Proteomes" id="UP000886657"/>
    </source>
</evidence>
<organism evidence="1 2">
    <name type="scientific">Candidatus Geothrix skivensis</name>
    <dbReference type="NCBI Taxonomy" id="2954439"/>
    <lineage>
        <taxon>Bacteria</taxon>
        <taxon>Pseudomonadati</taxon>
        <taxon>Acidobacteriota</taxon>
        <taxon>Holophagae</taxon>
        <taxon>Holophagales</taxon>
        <taxon>Holophagaceae</taxon>
        <taxon>Geothrix</taxon>
    </lineage>
</organism>
<protein>
    <submittedName>
        <fullName evidence="1">Uncharacterized protein</fullName>
    </submittedName>
</protein>
<gene>
    <name evidence="1" type="ORF">IPP58_01930</name>
</gene>
<dbReference type="Proteomes" id="UP000886657">
    <property type="component" value="Unassembled WGS sequence"/>
</dbReference>
<evidence type="ECO:0000313" key="1">
    <source>
        <dbReference type="EMBL" id="MBK9795256.1"/>
    </source>
</evidence>
<sequence length="56" mass="6203">MEKELPIHQLTTPTVKGWWVLSTNKQAAPGIPAKTEYRHLLSLQMDVGVSSAWGPC</sequence>
<accession>A0A9D7XFL4</accession>
<comment type="caution">
    <text evidence="1">The sequence shown here is derived from an EMBL/GenBank/DDBJ whole genome shotgun (WGS) entry which is preliminary data.</text>
</comment>
<dbReference type="EMBL" id="JADKIO010000004">
    <property type="protein sequence ID" value="MBK9795256.1"/>
    <property type="molecule type" value="Genomic_DNA"/>
</dbReference>
<dbReference type="AlphaFoldDB" id="A0A9D7XFL4"/>
<reference evidence="1" key="1">
    <citation type="submission" date="2020-10" db="EMBL/GenBank/DDBJ databases">
        <title>Connecting structure to function with the recovery of over 1000 high-quality activated sludge metagenome-assembled genomes encoding full-length rRNA genes using long-read sequencing.</title>
        <authorList>
            <person name="Singleton C.M."/>
            <person name="Petriglieri F."/>
            <person name="Kristensen J.M."/>
            <person name="Kirkegaard R.H."/>
            <person name="Michaelsen T.Y."/>
            <person name="Andersen M.H."/>
            <person name="Karst S.M."/>
            <person name="Dueholm M.S."/>
            <person name="Nielsen P.H."/>
            <person name="Albertsen M."/>
        </authorList>
    </citation>
    <scope>NUCLEOTIDE SEQUENCE</scope>
    <source>
        <strain evidence="1">Skiv_18-Q3-R9-52_MAXAC.067</strain>
    </source>
</reference>